<feature type="non-terminal residue" evidence="2">
    <location>
        <position position="95"/>
    </location>
</feature>
<dbReference type="Gene3D" id="1.10.287.110">
    <property type="entry name" value="DnaJ domain"/>
    <property type="match status" value="1"/>
</dbReference>
<keyword evidence="3" id="KW-1185">Reference proteome</keyword>
<dbReference type="EMBL" id="CAUYUJ010012422">
    <property type="protein sequence ID" value="CAK0833912.1"/>
    <property type="molecule type" value="Genomic_DNA"/>
</dbReference>
<evidence type="ECO:0000259" key="1">
    <source>
        <dbReference type="PROSITE" id="PS50076"/>
    </source>
</evidence>
<organism evidence="2 3">
    <name type="scientific">Prorocentrum cordatum</name>
    <dbReference type="NCBI Taxonomy" id="2364126"/>
    <lineage>
        <taxon>Eukaryota</taxon>
        <taxon>Sar</taxon>
        <taxon>Alveolata</taxon>
        <taxon>Dinophyceae</taxon>
        <taxon>Prorocentrales</taxon>
        <taxon>Prorocentraceae</taxon>
        <taxon>Prorocentrum</taxon>
    </lineage>
</organism>
<protein>
    <recommendedName>
        <fullName evidence="1">J domain-containing protein</fullName>
    </recommendedName>
</protein>
<dbReference type="Proteomes" id="UP001189429">
    <property type="component" value="Unassembled WGS sequence"/>
</dbReference>
<accession>A0ABN9SQ99</accession>
<feature type="domain" description="J" evidence="1">
    <location>
        <begin position="37"/>
        <end position="95"/>
    </location>
</feature>
<evidence type="ECO:0000313" key="2">
    <source>
        <dbReference type="EMBL" id="CAK0833912.1"/>
    </source>
</evidence>
<name>A0ABN9SQ99_9DINO</name>
<dbReference type="PROSITE" id="PS50076">
    <property type="entry name" value="DNAJ_2"/>
    <property type="match status" value="1"/>
</dbReference>
<dbReference type="CDD" id="cd06257">
    <property type="entry name" value="DnaJ"/>
    <property type="match status" value="1"/>
</dbReference>
<dbReference type="PANTHER" id="PTHR14021">
    <property type="entry name" value="IRON-SULFUR CLUSTER CO-CHAPERONE PROTEIN HSCB"/>
    <property type="match status" value="1"/>
</dbReference>
<comment type="caution">
    <text evidence="2">The sequence shown here is derived from an EMBL/GenBank/DDBJ whole genome shotgun (WGS) entry which is preliminary data.</text>
</comment>
<dbReference type="PANTHER" id="PTHR14021:SF15">
    <property type="entry name" value="IRON-SULFUR CLUSTER CO-CHAPERONE PROTEIN HSCB"/>
    <property type="match status" value="1"/>
</dbReference>
<dbReference type="SUPFAM" id="SSF46565">
    <property type="entry name" value="Chaperone J-domain"/>
    <property type="match status" value="1"/>
</dbReference>
<dbReference type="InterPro" id="IPR004640">
    <property type="entry name" value="HscB"/>
</dbReference>
<evidence type="ECO:0000313" key="3">
    <source>
        <dbReference type="Proteomes" id="UP001189429"/>
    </source>
</evidence>
<dbReference type="InterPro" id="IPR036869">
    <property type="entry name" value="J_dom_sf"/>
</dbReference>
<feature type="non-terminal residue" evidence="2">
    <location>
        <position position="1"/>
    </location>
</feature>
<proteinExistence type="predicted"/>
<reference evidence="2" key="1">
    <citation type="submission" date="2023-10" db="EMBL/GenBank/DDBJ databases">
        <authorList>
            <person name="Chen Y."/>
            <person name="Shah S."/>
            <person name="Dougan E. K."/>
            <person name="Thang M."/>
            <person name="Chan C."/>
        </authorList>
    </citation>
    <scope>NUCLEOTIDE SEQUENCE [LARGE SCALE GENOMIC DNA]</scope>
</reference>
<sequence>AAGTGQRCARCGHAHASFTFFCESCGGVMQGEHGAVTHFELLGVPARFDLDLAAADSAFKELQKRLHPDRHAQATAAERELVEVHSARLNEAMGV</sequence>
<dbReference type="InterPro" id="IPR001623">
    <property type="entry name" value="DnaJ_domain"/>
</dbReference>
<gene>
    <name evidence="2" type="ORF">PCOR1329_LOCUS31466</name>
</gene>